<dbReference type="AlphaFoldDB" id="A0A6L2KUT9"/>
<protein>
    <submittedName>
        <fullName evidence="2">Zinc knuckle CX2CX4HX4C</fullName>
    </submittedName>
</protein>
<gene>
    <name evidence="2" type="ORF">Tci_025064</name>
</gene>
<accession>A0A6L2KUT9</accession>
<dbReference type="InterPro" id="IPR040256">
    <property type="entry name" value="At4g02000-like"/>
</dbReference>
<feature type="domain" description="DUF4283" evidence="1">
    <location>
        <begin position="175"/>
        <end position="255"/>
    </location>
</feature>
<organism evidence="2">
    <name type="scientific">Tanacetum cinerariifolium</name>
    <name type="common">Dalmatian daisy</name>
    <name type="synonym">Chrysanthemum cinerariifolium</name>
    <dbReference type="NCBI Taxonomy" id="118510"/>
    <lineage>
        <taxon>Eukaryota</taxon>
        <taxon>Viridiplantae</taxon>
        <taxon>Streptophyta</taxon>
        <taxon>Embryophyta</taxon>
        <taxon>Tracheophyta</taxon>
        <taxon>Spermatophyta</taxon>
        <taxon>Magnoliopsida</taxon>
        <taxon>eudicotyledons</taxon>
        <taxon>Gunneridae</taxon>
        <taxon>Pentapetalae</taxon>
        <taxon>asterids</taxon>
        <taxon>campanulids</taxon>
        <taxon>Asterales</taxon>
        <taxon>Asteraceae</taxon>
        <taxon>Asteroideae</taxon>
        <taxon>Anthemideae</taxon>
        <taxon>Anthemidinae</taxon>
        <taxon>Tanacetum</taxon>
    </lineage>
</organism>
<name>A0A6L2KUT9_TANCI</name>
<evidence type="ECO:0000313" key="2">
    <source>
        <dbReference type="EMBL" id="GEU53086.1"/>
    </source>
</evidence>
<dbReference type="PANTHER" id="PTHR31286:SF165">
    <property type="entry name" value="DUF4283 DOMAIN-CONTAINING PROTEIN"/>
    <property type="match status" value="1"/>
</dbReference>
<dbReference type="PANTHER" id="PTHR31286">
    <property type="entry name" value="GLYCINE-RICH CELL WALL STRUCTURAL PROTEIN 1.8-LIKE"/>
    <property type="match status" value="1"/>
</dbReference>
<dbReference type="InterPro" id="IPR025558">
    <property type="entry name" value="DUF4283"/>
</dbReference>
<proteinExistence type="predicted"/>
<dbReference type="Pfam" id="PF14111">
    <property type="entry name" value="DUF4283"/>
    <property type="match status" value="1"/>
</dbReference>
<reference evidence="2" key="1">
    <citation type="journal article" date="2019" name="Sci. Rep.">
        <title>Draft genome of Tanacetum cinerariifolium, the natural source of mosquito coil.</title>
        <authorList>
            <person name="Yamashiro T."/>
            <person name="Shiraishi A."/>
            <person name="Satake H."/>
            <person name="Nakayama K."/>
        </authorList>
    </citation>
    <scope>NUCLEOTIDE SEQUENCE</scope>
</reference>
<sequence>MKHIASNFAKLDNFKGVDFRRWQKKMLFLLFSMSVVYVLTTPIPEDGGDDATVEQIRNRAKWDNDDYVCRDFKHTLKHKKEKLTLVKLGNHLRIEESLRMQDSDNKKGNNVAGPSVVNMVEHNNSSMYNDNKGKLPVDIDINDYCNDANKVSSDSEKNENKEKLIKTLLSLKWSERWNLTASGYFVGYRMAPKELRYNIKRMWGKFKARDIIVNNDGACLFKLRDINGRNSVIDKGPWMVNNKPLFVKKWNHEIGMQMSEHSKIPIWVIMTDVPLEAWSADAISALASSLGNPLIMDIVIATICHNGMGRLDYARVLVKMDADK</sequence>
<evidence type="ECO:0000259" key="1">
    <source>
        <dbReference type="Pfam" id="PF14111"/>
    </source>
</evidence>
<dbReference type="EMBL" id="BKCJ010003117">
    <property type="protein sequence ID" value="GEU53086.1"/>
    <property type="molecule type" value="Genomic_DNA"/>
</dbReference>
<comment type="caution">
    <text evidence="2">The sequence shown here is derived from an EMBL/GenBank/DDBJ whole genome shotgun (WGS) entry which is preliminary data.</text>
</comment>